<dbReference type="AlphaFoldDB" id="A0AAV2GVT7"/>
<reference evidence="1 2" key="1">
    <citation type="submission" date="2024-04" db="EMBL/GenBank/DDBJ databases">
        <authorList>
            <person name="Fracassetti M."/>
        </authorList>
    </citation>
    <scope>NUCLEOTIDE SEQUENCE [LARGE SCALE GENOMIC DNA]</scope>
</reference>
<evidence type="ECO:0000313" key="1">
    <source>
        <dbReference type="EMBL" id="CAL1413395.1"/>
    </source>
</evidence>
<dbReference type="EMBL" id="OZ034822">
    <property type="protein sequence ID" value="CAL1413395.1"/>
    <property type="molecule type" value="Genomic_DNA"/>
</dbReference>
<sequence>MGFVDLSPQITDIDPELDQVTAQTKRRRNIVIVFFTKPKHRPSRAPKTEYEGRRKKAAESKVHREFLTRFATGLLLVPG</sequence>
<accession>A0AAV2GVT7</accession>
<protein>
    <submittedName>
        <fullName evidence="1">Uncharacterized protein</fullName>
    </submittedName>
</protein>
<keyword evidence="2" id="KW-1185">Reference proteome</keyword>
<organism evidence="1 2">
    <name type="scientific">Linum trigynum</name>
    <dbReference type="NCBI Taxonomy" id="586398"/>
    <lineage>
        <taxon>Eukaryota</taxon>
        <taxon>Viridiplantae</taxon>
        <taxon>Streptophyta</taxon>
        <taxon>Embryophyta</taxon>
        <taxon>Tracheophyta</taxon>
        <taxon>Spermatophyta</taxon>
        <taxon>Magnoliopsida</taxon>
        <taxon>eudicotyledons</taxon>
        <taxon>Gunneridae</taxon>
        <taxon>Pentapetalae</taxon>
        <taxon>rosids</taxon>
        <taxon>fabids</taxon>
        <taxon>Malpighiales</taxon>
        <taxon>Linaceae</taxon>
        <taxon>Linum</taxon>
    </lineage>
</organism>
<evidence type="ECO:0000313" key="2">
    <source>
        <dbReference type="Proteomes" id="UP001497516"/>
    </source>
</evidence>
<gene>
    <name evidence="1" type="ORF">LTRI10_LOCUS52633</name>
</gene>
<name>A0AAV2GVT7_9ROSI</name>
<dbReference type="Proteomes" id="UP001497516">
    <property type="component" value="Chromosome 9"/>
</dbReference>
<proteinExistence type="predicted"/>